<dbReference type="RefSeq" id="XP_056475737.1">
    <property type="nucleotide sequence ID" value="XM_056619578.1"/>
</dbReference>
<sequence length="357" mass="40701">MTDYNQGCKITLYWLEQSRSHRILWLLEELQLKYELKTYKRRADKLAPAELKEVHPLGKSPVITIEAPGVSKPLVLAESGAIVEYLVDHFGKARPSLVPARYQEGHEGQVGGEREEWMRYRYFMHYVEGSLMPFLVMTLVNDTVRKSPPFFVRPITSIVAGQVEAQFLTRNVEGNLAFLEDQLKTAPEGGPFLCGKELSAADILISFPVIAAHMRVMQDKKQKDRYPLLSAYAERLQGIDGYKKAVTKIEQVEGSFSASMYNLTSPATNADEPVPTRFNPTATMAGPSKSLVLDPALQKYYELNANRYKYFRWNPRHAWISFIYMAAIPAALTFVAYKTEGKYELRGKRREDTISEW</sequence>
<keyword evidence="5" id="KW-1133">Transmembrane helix</keyword>
<proteinExistence type="inferred from homology"/>
<protein>
    <recommendedName>
        <fullName evidence="2">glutathione transferase</fullName>
        <ecNumber evidence="2">2.5.1.18</ecNumber>
    </recommendedName>
</protein>
<dbReference type="Gene3D" id="1.20.1050.10">
    <property type="match status" value="1"/>
</dbReference>
<reference evidence="8" key="1">
    <citation type="submission" date="2022-11" db="EMBL/GenBank/DDBJ databases">
        <authorList>
            <person name="Petersen C."/>
        </authorList>
    </citation>
    <scope>NUCLEOTIDE SEQUENCE</scope>
    <source>
        <strain evidence="8">IBT 30761</strain>
    </source>
</reference>
<comment type="caution">
    <text evidence="8">The sequence shown here is derived from an EMBL/GenBank/DDBJ whole genome shotgun (WGS) entry which is preliminary data.</text>
</comment>
<dbReference type="GO" id="GO:0004602">
    <property type="term" value="F:glutathione peroxidase activity"/>
    <property type="evidence" value="ECO:0007669"/>
    <property type="project" value="UniProtKB-ARBA"/>
</dbReference>
<evidence type="ECO:0000256" key="5">
    <source>
        <dbReference type="SAM" id="Phobius"/>
    </source>
</evidence>
<dbReference type="Pfam" id="PF14497">
    <property type="entry name" value="GST_C_3"/>
    <property type="match status" value="1"/>
</dbReference>
<dbReference type="EMBL" id="JAPQKI010000005">
    <property type="protein sequence ID" value="KAJ5100084.1"/>
    <property type="molecule type" value="Genomic_DNA"/>
</dbReference>
<name>A0A9W9FH76_9EURO</name>
<feature type="domain" description="GST C-terminal" evidence="7">
    <location>
        <begin position="113"/>
        <end position="256"/>
    </location>
</feature>
<dbReference type="OrthoDB" id="2098326at2759"/>
<dbReference type="CDD" id="cd03046">
    <property type="entry name" value="GST_N_GTT1_like"/>
    <property type="match status" value="1"/>
</dbReference>
<evidence type="ECO:0000259" key="7">
    <source>
        <dbReference type="PROSITE" id="PS50405"/>
    </source>
</evidence>
<dbReference type="InterPro" id="IPR010987">
    <property type="entry name" value="Glutathione-S-Trfase_C-like"/>
</dbReference>
<dbReference type="SUPFAM" id="SSF52833">
    <property type="entry name" value="Thioredoxin-like"/>
    <property type="match status" value="1"/>
</dbReference>
<dbReference type="InterPro" id="IPR036249">
    <property type="entry name" value="Thioredoxin-like_sf"/>
</dbReference>
<gene>
    <name evidence="8" type="ORF">N7532_007085</name>
</gene>
<dbReference type="InterPro" id="IPR004046">
    <property type="entry name" value="GST_C"/>
</dbReference>
<dbReference type="EC" id="2.5.1.18" evidence="2"/>
<comment type="catalytic activity">
    <reaction evidence="4">
        <text>RX + glutathione = an S-substituted glutathione + a halide anion + H(+)</text>
        <dbReference type="Rhea" id="RHEA:16437"/>
        <dbReference type="ChEBI" id="CHEBI:15378"/>
        <dbReference type="ChEBI" id="CHEBI:16042"/>
        <dbReference type="ChEBI" id="CHEBI:17792"/>
        <dbReference type="ChEBI" id="CHEBI:57925"/>
        <dbReference type="ChEBI" id="CHEBI:90779"/>
        <dbReference type="EC" id="2.5.1.18"/>
    </reaction>
</comment>
<dbReference type="PANTHER" id="PTHR44051">
    <property type="entry name" value="GLUTATHIONE S-TRANSFERASE-RELATED"/>
    <property type="match status" value="1"/>
</dbReference>
<keyword evidence="9" id="KW-1185">Reference proteome</keyword>
<accession>A0A9W9FH76</accession>
<feature type="transmembrane region" description="Helical" evidence="5">
    <location>
        <begin position="318"/>
        <end position="337"/>
    </location>
</feature>
<dbReference type="GO" id="GO:0004364">
    <property type="term" value="F:glutathione transferase activity"/>
    <property type="evidence" value="ECO:0007669"/>
    <property type="project" value="UniProtKB-EC"/>
</dbReference>
<dbReference type="SFLD" id="SFLDG00358">
    <property type="entry name" value="Main_(cytGST)"/>
    <property type="match status" value="1"/>
</dbReference>
<keyword evidence="3" id="KW-0808">Transferase</keyword>
<evidence type="ECO:0000259" key="6">
    <source>
        <dbReference type="PROSITE" id="PS50404"/>
    </source>
</evidence>
<keyword evidence="5" id="KW-0472">Membrane</keyword>
<dbReference type="CDD" id="cd03189">
    <property type="entry name" value="GST_C_GTT1_like"/>
    <property type="match status" value="1"/>
</dbReference>
<keyword evidence="5" id="KW-0812">Transmembrane</keyword>
<dbReference type="InterPro" id="IPR036282">
    <property type="entry name" value="Glutathione-S-Trfase_C_sf"/>
</dbReference>
<dbReference type="PROSITE" id="PS50404">
    <property type="entry name" value="GST_NTER"/>
    <property type="match status" value="1"/>
</dbReference>
<reference evidence="8" key="2">
    <citation type="journal article" date="2023" name="IMA Fungus">
        <title>Comparative genomic study of the Penicillium genus elucidates a diverse pangenome and 15 lateral gene transfer events.</title>
        <authorList>
            <person name="Petersen C."/>
            <person name="Sorensen T."/>
            <person name="Nielsen M.R."/>
            <person name="Sondergaard T.E."/>
            <person name="Sorensen J.L."/>
            <person name="Fitzpatrick D.A."/>
            <person name="Frisvad J.C."/>
            <person name="Nielsen K.L."/>
        </authorList>
    </citation>
    <scope>NUCLEOTIDE SEQUENCE</scope>
    <source>
        <strain evidence="8">IBT 30761</strain>
    </source>
</reference>
<evidence type="ECO:0000256" key="1">
    <source>
        <dbReference type="ARBA" id="ARBA00007409"/>
    </source>
</evidence>
<dbReference type="InterPro" id="IPR040079">
    <property type="entry name" value="Glutathione_S-Trfase"/>
</dbReference>
<comment type="similarity">
    <text evidence="1">Belongs to the GST superfamily.</text>
</comment>
<dbReference type="GeneID" id="81358557"/>
<dbReference type="PROSITE" id="PS50405">
    <property type="entry name" value="GST_CTER"/>
    <property type="match status" value="1"/>
</dbReference>
<dbReference type="AlphaFoldDB" id="A0A9W9FH76"/>
<dbReference type="Proteomes" id="UP001149074">
    <property type="component" value="Unassembled WGS sequence"/>
</dbReference>
<dbReference type="Gene3D" id="3.40.30.10">
    <property type="entry name" value="Glutaredoxin"/>
    <property type="match status" value="1"/>
</dbReference>
<dbReference type="Pfam" id="PF02798">
    <property type="entry name" value="GST_N"/>
    <property type="match status" value="1"/>
</dbReference>
<organism evidence="8 9">
    <name type="scientific">Penicillium argentinense</name>
    <dbReference type="NCBI Taxonomy" id="1131581"/>
    <lineage>
        <taxon>Eukaryota</taxon>
        <taxon>Fungi</taxon>
        <taxon>Dikarya</taxon>
        <taxon>Ascomycota</taxon>
        <taxon>Pezizomycotina</taxon>
        <taxon>Eurotiomycetes</taxon>
        <taxon>Eurotiomycetidae</taxon>
        <taxon>Eurotiales</taxon>
        <taxon>Aspergillaceae</taxon>
        <taxon>Penicillium</taxon>
    </lineage>
</organism>
<dbReference type="FunFam" id="3.40.30.10:FF:000156">
    <property type="entry name" value="Glutathione S-transferase 1"/>
    <property type="match status" value="1"/>
</dbReference>
<feature type="domain" description="GST N-terminal" evidence="6">
    <location>
        <begin position="7"/>
        <end position="94"/>
    </location>
</feature>
<dbReference type="InterPro" id="IPR004045">
    <property type="entry name" value="Glutathione_S-Trfase_N"/>
</dbReference>
<evidence type="ECO:0000256" key="2">
    <source>
        <dbReference type="ARBA" id="ARBA00012452"/>
    </source>
</evidence>
<evidence type="ECO:0000313" key="9">
    <source>
        <dbReference type="Proteomes" id="UP001149074"/>
    </source>
</evidence>
<dbReference type="SUPFAM" id="SSF47616">
    <property type="entry name" value="GST C-terminal domain-like"/>
    <property type="match status" value="1"/>
</dbReference>
<dbReference type="GO" id="GO:0005737">
    <property type="term" value="C:cytoplasm"/>
    <property type="evidence" value="ECO:0007669"/>
    <property type="project" value="UniProtKB-ARBA"/>
</dbReference>
<dbReference type="PANTHER" id="PTHR44051:SF9">
    <property type="entry name" value="GLUTATHIONE S-TRANSFERASE 1"/>
    <property type="match status" value="1"/>
</dbReference>
<evidence type="ECO:0000256" key="4">
    <source>
        <dbReference type="ARBA" id="ARBA00047960"/>
    </source>
</evidence>
<evidence type="ECO:0000256" key="3">
    <source>
        <dbReference type="ARBA" id="ARBA00022679"/>
    </source>
</evidence>
<evidence type="ECO:0000313" key="8">
    <source>
        <dbReference type="EMBL" id="KAJ5100084.1"/>
    </source>
</evidence>
<dbReference type="SFLD" id="SFLDS00019">
    <property type="entry name" value="Glutathione_Transferase_(cytos"/>
    <property type="match status" value="1"/>
</dbReference>